<protein>
    <submittedName>
        <fullName evidence="2">Glycosyl transferase family 2</fullName>
    </submittedName>
</protein>
<dbReference type="PANTHER" id="PTHR43685:SF2">
    <property type="entry name" value="GLYCOSYLTRANSFERASE 2-LIKE DOMAIN-CONTAINING PROTEIN"/>
    <property type="match status" value="1"/>
</dbReference>
<dbReference type="Proteomes" id="UP000029843">
    <property type="component" value="Unassembled WGS sequence"/>
</dbReference>
<proteinExistence type="predicted"/>
<dbReference type="AlphaFoldDB" id="A0A099K8K0"/>
<dbReference type="SUPFAM" id="SSF53448">
    <property type="entry name" value="Nucleotide-diphospho-sugar transferases"/>
    <property type="match status" value="1"/>
</dbReference>
<dbReference type="OrthoDB" id="9802649at2"/>
<name>A0A099K8K0_COLPS</name>
<evidence type="ECO:0000259" key="1">
    <source>
        <dbReference type="Pfam" id="PF00535"/>
    </source>
</evidence>
<evidence type="ECO:0000313" key="3">
    <source>
        <dbReference type="Proteomes" id="UP000029843"/>
    </source>
</evidence>
<dbReference type="InterPro" id="IPR029044">
    <property type="entry name" value="Nucleotide-diphossugar_trans"/>
</dbReference>
<reference evidence="2 3" key="1">
    <citation type="submission" date="2014-08" db="EMBL/GenBank/DDBJ databases">
        <title>Genomic and Phenotypic Diversity of Colwellia psychrerythraea strains from Disparate Marine Basins.</title>
        <authorList>
            <person name="Techtmann S.M."/>
            <person name="Stelling S.C."/>
            <person name="Utturkar S.M."/>
            <person name="Alshibli N."/>
            <person name="Harris A."/>
            <person name="Brown S.D."/>
            <person name="Hazen T.C."/>
        </authorList>
    </citation>
    <scope>NUCLEOTIDE SEQUENCE [LARGE SCALE GENOMIC DNA]</scope>
    <source>
        <strain evidence="2 3">ND2E</strain>
    </source>
</reference>
<dbReference type="GO" id="GO:0016740">
    <property type="term" value="F:transferase activity"/>
    <property type="evidence" value="ECO:0007669"/>
    <property type="project" value="UniProtKB-KW"/>
</dbReference>
<dbReference type="PATRIC" id="fig|28229.4.peg.4323"/>
<organism evidence="2 3">
    <name type="scientific">Colwellia psychrerythraea</name>
    <name type="common">Vibrio psychroerythus</name>
    <dbReference type="NCBI Taxonomy" id="28229"/>
    <lineage>
        <taxon>Bacteria</taxon>
        <taxon>Pseudomonadati</taxon>
        <taxon>Pseudomonadota</taxon>
        <taxon>Gammaproteobacteria</taxon>
        <taxon>Alteromonadales</taxon>
        <taxon>Colwelliaceae</taxon>
        <taxon>Colwellia</taxon>
    </lineage>
</organism>
<sequence length="314" mass="35289">MNNLNFTVIIPLFNKAEHILRTLQSVEWQKYPAAEIIVIDDGSTDEGPALVKEANIKNVTLVHQKNQGVSAARNKGVALASHEYVAFLDADDQWLPLFLDEVARLIIKFPQAKFFATRYQIVESQGNYCDAKIKLESTNPEGVILDDYFNVASQGDLPFTMSSMVIQRSFFMSIGGFPLNEPIGEDQDLFCRVALSTPIAYSPNIHSLYHKDAQNQASKMNVPTRECGFSIRITKEARKDSRGKSARDMLKYSAAHLCHLAKLNIGNGNFAKARTLLSDPRCKLKPKHLVGLYGLSWIQQTTQWLTNAIHYKQL</sequence>
<keyword evidence="2" id="KW-0808">Transferase</keyword>
<accession>A0A099K8K0</accession>
<dbReference type="Gene3D" id="3.90.550.10">
    <property type="entry name" value="Spore Coat Polysaccharide Biosynthesis Protein SpsA, Chain A"/>
    <property type="match status" value="1"/>
</dbReference>
<evidence type="ECO:0000313" key="2">
    <source>
        <dbReference type="EMBL" id="KGJ86656.1"/>
    </source>
</evidence>
<dbReference type="InterPro" id="IPR050834">
    <property type="entry name" value="Glycosyltransf_2"/>
</dbReference>
<comment type="caution">
    <text evidence="2">The sequence shown here is derived from an EMBL/GenBank/DDBJ whole genome shotgun (WGS) entry which is preliminary data.</text>
</comment>
<feature type="domain" description="Glycosyltransferase 2-like" evidence="1">
    <location>
        <begin position="7"/>
        <end position="128"/>
    </location>
</feature>
<dbReference type="RefSeq" id="WP_052057072.1">
    <property type="nucleotide sequence ID" value="NZ_JQED01000056.1"/>
</dbReference>
<dbReference type="EMBL" id="JQED01000056">
    <property type="protein sequence ID" value="KGJ86656.1"/>
    <property type="molecule type" value="Genomic_DNA"/>
</dbReference>
<dbReference type="InterPro" id="IPR001173">
    <property type="entry name" value="Glyco_trans_2-like"/>
</dbReference>
<gene>
    <name evidence="2" type="ORF">ND2E_0828</name>
</gene>
<dbReference type="Pfam" id="PF00535">
    <property type="entry name" value="Glycos_transf_2"/>
    <property type="match status" value="1"/>
</dbReference>
<dbReference type="PANTHER" id="PTHR43685">
    <property type="entry name" value="GLYCOSYLTRANSFERASE"/>
    <property type="match status" value="1"/>
</dbReference>